<gene>
    <name evidence="1" type="ORF">PR048_030890</name>
</gene>
<sequence>MDVPYPLAVYLLTACRMSALQGSDINEPTVKDLAEELQSGVQDHRLAITAHHNTSRQPARMAFFDSKVYKKSILMGSRRSGLSNTTDDDNIKPGHSRIFASGNRMPLFGGFSRGSPVSTPFHSGAAPYSYHLTLIGSQDLVKSSKNLSTQINCSRPSWKYLRIHYATVSSDEETCSVING</sequence>
<protein>
    <submittedName>
        <fullName evidence="1">Uncharacterized protein</fullName>
    </submittedName>
</protein>
<evidence type="ECO:0000313" key="2">
    <source>
        <dbReference type="Proteomes" id="UP001159363"/>
    </source>
</evidence>
<dbReference type="EMBL" id="JARBHB010000014">
    <property type="protein sequence ID" value="KAJ8869315.1"/>
    <property type="molecule type" value="Genomic_DNA"/>
</dbReference>
<dbReference type="Proteomes" id="UP001159363">
    <property type="component" value="Chromosome 13"/>
</dbReference>
<comment type="caution">
    <text evidence="1">The sequence shown here is derived from an EMBL/GenBank/DDBJ whole genome shotgun (WGS) entry which is preliminary data.</text>
</comment>
<reference evidence="1 2" key="1">
    <citation type="submission" date="2023-02" db="EMBL/GenBank/DDBJ databases">
        <title>LHISI_Scaffold_Assembly.</title>
        <authorList>
            <person name="Stuart O.P."/>
            <person name="Cleave R."/>
            <person name="Magrath M.J.L."/>
            <person name="Mikheyev A.S."/>
        </authorList>
    </citation>
    <scope>NUCLEOTIDE SEQUENCE [LARGE SCALE GENOMIC DNA]</scope>
    <source>
        <strain evidence="1">Daus_M_001</strain>
        <tissue evidence="1">Leg muscle</tissue>
    </source>
</reference>
<accession>A0ABQ9GA67</accession>
<name>A0ABQ9GA67_9NEOP</name>
<keyword evidence="2" id="KW-1185">Reference proteome</keyword>
<organism evidence="1 2">
    <name type="scientific">Dryococelus australis</name>
    <dbReference type="NCBI Taxonomy" id="614101"/>
    <lineage>
        <taxon>Eukaryota</taxon>
        <taxon>Metazoa</taxon>
        <taxon>Ecdysozoa</taxon>
        <taxon>Arthropoda</taxon>
        <taxon>Hexapoda</taxon>
        <taxon>Insecta</taxon>
        <taxon>Pterygota</taxon>
        <taxon>Neoptera</taxon>
        <taxon>Polyneoptera</taxon>
        <taxon>Phasmatodea</taxon>
        <taxon>Verophasmatodea</taxon>
        <taxon>Anareolatae</taxon>
        <taxon>Phasmatidae</taxon>
        <taxon>Eurycanthinae</taxon>
        <taxon>Dryococelus</taxon>
    </lineage>
</organism>
<evidence type="ECO:0000313" key="1">
    <source>
        <dbReference type="EMBL" id="KAJ8869315.1"/>
    </source>
</evidence>
<proteinExistence type="predicted"/>